<sequence>MSARNVSSVCATCPKLKIGRFLQGVVEWNEISSPLSGLGDLLLCNGSPLTFVIANPDTVFTCPTCRALFTDTFHIPSMLGLKLDPYHLPSFYGEQRIFDSIGGLQGIATWFRSSTKETQLLSTGKAKHTWWFHIVATYWSARSGNSTALLFHPDRLAQERLLRTYVLPIIDSQDLVDAMQGRSDPYYINALFMESCVLLQNLAVGSIHELVRVVEKSRSAPCPGQDLTSFLRFQDSGRHGIQVRSRLESAINLAITLMAAHRDWMEFGSTSNLATGYRRSVASRLSFCQSALQSLLFRVNEHISRTGNEFQLAGNLASLEITRTAAKEAEVMKTLSVLGTFFLAPTFVAALFSTSFFTIDDTGNCCITALTIAYVVGHTIKRR</sequence>
<evidence type="ECO:0000313" key="2">
    <source>
        <dbReference type="Proteomes" id="UP000664169"/>
    </source>
</evidence>
<organism evidence="1 2">
    <name type="scientific">Gomphillus americanus</name>
    <dbReference type="NCBI Taxonomy" id="1940652"/>
    <lineage>
        <taxon>Eukaryota</taxon>
        <taxon>Fungi</taxon>
        <taxon>Dikarya</taxon>
        <taxon>Ascomycota</taxon>
        <taxon>Pezizomycotina</taxon>
        <taxon>Lecanoromycetes</taxon>
        <taxon>OSLEUM clade</taxon>
        <taxon>Ostropomycetidae</taxon>
        <taxon>Ostropales</taxon>
        <taxon>Graphidaceae</taxon>
        <taxon>Gomphilloideae</taxon>
        <taxon>Gomphillus</taxon>
    </lineage>
</organism>
<dbReference type="EMBL" id="CAJPDQ010000009">
    <property type="protein sequence ID" value="CAF9914225.1"/>
    <property type="molecule type" value="Genomic_DNA"/>
</dbReference>
<accession>A0A8H3IFS6</accession>
<dbReference type="AlphaFoldDB" id="A0A8H3IFS6"/>
<dbReference type="OrthoDB" id="5207033at2759"/>
<evidence type="ECO:0000313" key="1">
    <source>
        <dbReference type="EMBL" id="CAF9914225.1"/>
    </source>
</evidence>
<comment type="caution">
    <text evidence="1">The sequence shown here is derived from an EMBL/GenBank/DDBJ whole genome shotgun (WGS) entry which is preliminary data.</text>
</comment>
<protein>
    <submittedName>
        <fullName evidence="1">Uncharacterized protein</fullName>
    </submittedName>
</protein>
<gene>
    <name evidence="1" type="ORF">GOMPHAMPRED_008106</name>
</gene>
<dbReference type="Gene3D" id="1.20.58.340">
    <property type="entry name" value="Magnesium transport protein CorA, transmembrane region"/>
    <property type="match status" value="1"/>
</dbReference>
<keyword evidence="2" id="KW-1185">Reference proteome</keyword>
<dbReference type="Proteomes" id="UP000664169">
    <property type="component" value="Unassembled WGS sequence"/>
</dbReference>
<name>A0A8H3IFS6_9LECA</name>
<proteinExistence type="predicted"/>
<reference evidence="1" key="1">
    <citation type="submission" date="2021-03" db="EMBL/GenBank/DDBJ databases">
        <authorList>
            <person name="Tagirdzhanova G."/>
        </authorList>
    </citation>
    <scope>NUCLEOTIDE SEQUENCE</scope>
</reference>